<proteinExistence type="inferred from homology"/>
<evidence type="ECO:0000313" key="4">
    <source>
        <dbReference type="Proteomes" id="UP000187203"/>
    </source>
</evidence>
<dbReference type="Pfam" id="PF02458">
    <property type="entry name" value="Transferase"/>
    <property type="match status" value="1"/>
</dbReference>
<keyword evidence="4" id="KW-1185">Reference proteome</keyword>
<evidence type="ECO:0000313" key="3">
    <source>
        <dbReference type="EMBL" id="OMP09875.1"/>
    </source>
</evidence>
<gene>
    <name evidence="3" type="ORF">COLO4_05052</name>
</gene>
<sequence length="211" mass="24238">MELKLSIKETIIVKPLQLFKRQTIELSGLDRISPAILYTVFFYKSNDLTVFTEEDDQDHVERAKKALQKVLIPWYPAAGRFRINEGSGKLEIDCNNQGVVFVSAVADSKLEELGRLHEYKTCYENLVPVFPEASDVSENPIAVIQYKISAVTSRNGRYVTDFEGTVTIFSDTLHRYTSCMCRGRDRYITAMTEAKKRRNGPRRPRHHRDTS</sequence>
<dbReference type="Proteomes" id="UP000187203">
    <property type="component" value="Unassembled WGS sequence"/>
</dbReference>
<evidence type="ECO:0000256" key="2">
    <source>
        <dbReference type="SAM" id="MobiDB-lite"/>
    </source>
</evidence>
<evidence type="ECO:0000256" key="1">
    <source>
        <dbReference type="ARBA" id="ARBA00009861"/>
    </source>
</evidence>
<organism evidence="3 4">
    <name type="scientific">Corchorus olitorius</name>
    <dbReference type="NCBI Taxonomy" id="93759"/>
    <lineage>
        <taxon>Eukaryota</taxon>
        <taxon>Viridiplantae</taxon>
        <taxon>Streptophyta</taxon>
        <taxon>Embryophyta</taxon>
        <taxon>Tracheophyta</taxon>
        <taxon>Spermatophyta</taxon>
        <taxon>Magnoliopsida</taxon>
        <taxon>eudicotyledons</taxon>
        <taxon>Gunneridae</taxon>
        <taxon>Pentapetalae</taxon>
        <taxon>rosids</taxon>
        <taxon>malvids</taxon>
        <taxon>Malvales</taxon>
        <taxon>Malvaceae</taxon>
        <taxon>Grewioideae</taxon>
        <taxon>Apeibeae</taxon>
        <taxon>Corchorus</taxon>
    </lineage>
</organism>
<keyword evidence="3" id="KW-0808">Transferase</keyword>
<dbReference type="OrthoDB" id="671439at2759"/>
<dbReference type="InterPro" id="IPR023213">
    <property type="entry name" value="CAT-like_dom_sf"/>
</dbReference>
<dbReference type="STRING" id="93759.A0A1R3KS05"/>
<dbReference type="InterPro" id="IPR050898">
    <property type="entry name" value="Plant_acyltransferase"/>
</dbReference>
<dbReference type="GO" id="GO:0016740">
    <property type="term" value="F:transferase activity"/>
    <property type="evidence" value="ECO:0007669"/>
    <property type="project" value="UniProtKB-KW"/>
</dbReference>
<protein>
    <submittedName>
        <fullName evidence="3">Transferase</fullName>
    </submittedName>
</protein>
<dbReference type="Gene3D" id="3.30.559.10">
    <property type="entry name" value="Chloramphenicol acetyltransferase-like domain"/>
    <property type="match status" value="1"/>
</dbReference>
<dbReference type="AlphaFoldDB" id="A0A1R3KS05"/>
<feature type="region of interest" description="Disordered" evidence="2">
    <location>
        <begin position="191"/>
        <end position="211"/>
    </location>
</feature>
<feature type="compositionally biased region" description="Basic residues" evidence="2">
    <location>
        <begin position="195"/>
        <end position="211"/>
    </location>
</feature>
<comment type="similarity">
    <text evidence="1">Belongs to the plant acyltransferase family.</text>
</comment>
<comment type="caution">
    <text evidence="3">The sequence shown here is derived from an EMBL/GenBank/DDBJ whole genome shotgun (WGS) entry which is preliminary data.</text>
</comment>
<accession>A0A1R3KS05</accession>
<dbReference type="PANTHER" id="PTHR31147">
    <property type="entry name" value="ACYL TRANSFERASE 4"/>
    <property type="match status" value="1"/>
</dbReference>
<name>A0A1R3KS05_9ROSI</name>
<dbReference type="EMBL" id="AWUE01012136">
    <property type="protein sequence ID" value="OMP09875.1"/>
    <property type="molecule type" value="Genomic_DNA"/>
</dbReference>
<reference evidence="4" key="1">
    <citation type="submission" date="2013-09" db="EMBL/GenBank/DDBJ databases">
        <title>Corchorus olitorius genome sequencing.</title>
        <authorList>
            <person name="Alam M."/>
            <person name="Haque M.S."/>
            <person name="Islam M.S."/>
            <person name="Emdad E.M."/>
            <person name="Islam M.M."/>
            <person name="Ahmed B."/>
            <person name="Halim A."/>
            <person name="Hossen Q.M.M."/>
            <person name="Hossain M.Z."/>
            <person name="Ahmed R."/>
            <person name="Khan M.M."/>
            <person name="Islam R."/>
            <person name="Rashid M.M."/>
            <person name="Khan S.A."/>
            <person name="Rahman M.S."/>
            <person name="Alam M."/>
            <person name="Yahiya A.S."/>
            <person name="Khan M.S."/>
            <person name="Azam M.S."/>
            <person name="Haque T."/>
            <person name="Lashkar M.Z.H."/>
            <person name="Akhand A.I."/>
            <person name="Morshed G."/>
            <person name="Roy S."/>
            <person name="Uddin K.S."/>
            <person name="Rabeya T."/>
            <person name="Hossain A.S."/>
            <person name="Chowdhury A."/>
            <person name="Snigdha A.R."/>
            <person name="Mortoza M.S."/>
            <person name="Matin S.A."/>
            <person name="Hoque S.M.E."/>
            <person name="Islam M.K."/>
            <person name="Roy D.K."/>
            <person name="Haider R."/>
            <person name="Moosa M.M."/>
            <person name="Elias S.M."/>
            <person name="Hasan A.M."/>
            <person name="Jahan S."/>
            <person name="Shafiuddin M."/>
            <person name="Mahmood N."/>
            <person name="Shommy N.S."/>
        </authorList>
    </citation>
    <scope>NUCLEOTIDE SEQUENCE [LARGE SCALE GENOMIC DNA]</scope>
    <source>
        <strain evidence="4">cv. O-4</strain>
    </source>
</reference>